<accession>A0A427YF95</accession>
<feature type="compositionally biased region" description="Basic and acidic residues" evidence="1">
    <location>
        <begin position="80"/>
        <end position="94"/>
    </location>
</feature>
<dbReference type="STRING" id="1890683.A0A427YF95"/>
<feature type="compositionally biased region" description="Basic and acidic residues" evidence="1">
    <location>
        <begin position="312"/>
        <end position="351"/>
    </location>
</feature>
<dbReference type="OrthoDB" id="2594372at2759"/>
<feature type="compositionally biased region" description="Basic and acidic residues" evidence="1">
    <location>
        <begin position="54"/>
        <end position="69"/>
    </location>
</feature>
<evidence type="ECO:0000313" key="2">
    <source>
        <dbReference type="EMBL" id="RSH89855.1"/>
    </source>
</evidence>
<gene>
    <name evidence="2" type="primary">CIR1_1</name>
    <name evidence="2" type="ORF">EHS25_001841</name>
</gene>
<protein>
    <submittedName>
        <fullName evidence="2">Putative electron transfer flavoprotein subunit</fullName>
    </submittedName>
</protein>
<evidence type="ECO:0000256" key="1">
    <source>
        <dbReference type="SAM" id="MobiDB-lite"/>
    </source>
</evidence>
<feature type="compositionally biased region" description="Low complexity" evidence="1">
    <location>
        <begin position="101"/>
        <end position="114"/>
    </location>
</feature>
<sequence>MAASKSPDTRTEARRALPGTTSATSTPSAPTTSTSTLASVPAPARSNAMDVDTPESRGIKRKNGEDESRFWSGASLGLDRLGDRERSLSKERVSRSPLASAEPKPAQPLPQAQPHSTSRLGSNASPGLAGSSPANRYSIYGPTAPESALYASPWGALTEARYGSLGIRRDISPAVSTASTTTPAATTAATAAAAKPLSPPRRTSPETTPRDSRLYPSASLGGYGHYGMGRRELQEHREQLRQGKRLLDTMLAKAEKMLHMVENKRALTGEPIGATTSTTTSTTAGAGSSTTATAASPGPRPGQSTEDWEYEERERARAKEIQRLEEERERDRAEKDRREKERREKERREKEMRLGLSPAVLDRAALELERERERDRERLDRLERETARERERLSAIYDRGRDTDKIGHIGLNPLSALSGLARDRSEIERNRDHILTSRRISAISPAQSANAAQYPTVGAAGTAGASGTTVKREGTAASGAGAGAAGAGAKDGAATAGSSAGTVTGAAGTAATARKSPWDGDPILAGVAMPRRDQGTLARGLGRGLWSFDVRG</sequence>
<feature type="region of interest" description="Disordered" evidence="1">
    <location>
        <begin position="175"/>
        <end position="227"/>
    </location>
</feature>
<comment type="caution">
    <text evidence="2">The sequence shown here is derived from an EMBL/GenBank/DDBJ whole genome shotgun (WGS) entry which is preliminary data.</text>
</comment>
<feature type="region of interest" description="Disordered" evidence="1">
    <location>
        <begin position="478"/>
        <end position="503"/>
    </location>
</feature>
<keyword evidence="3" id="KW-1185">Reference proteome</keyword>
<proteinExistence type="predicted"/>
<evidence type="ECO:0000313" key="3">
    <source>
        <dbReference type="Proteomes" id="UP000279259"/>
    </source>
</evidence>
<feature type="compositionally biased region" description="Low complexity" evidence="1">
    <location>
        <begin position="16"/>
        <end position="44"/>
    </location>
</feature>
<name>A0A427YF95_9TREE</name>
<dbReference type="Proteomes" id="UP000279259">
    <property type="component" value="Unassembled WGS sequence"/>
</dbReference>
<feature type="compositionally biased region" description="Polar residues" evidence="1">
    <location>
        <begin position="115"/>
        <end position="125"/>
    </location>
</feature>
<dbReference type="EMBL" id="RSCD01000012">
    <property type="protein sequence ID" value="RSH89855.1"/>
    <property type="molecule type" value="Genomic_DNA"/>
</dbReference>
<reference evidence="2 3" key="1">
    <citation type="submission" date="2018-11" db="EMBL/GenBank/DDBJ databases">
        <title>Genome sequence of Saitozyma podzolica DSM 27192.</title>
        <authorList>
            <person name="Aliyu H."/>
            <person name="Gorte O."/>
            <person name="Ochsenreither K."/>
        </authorList>
    </citation>
    <scope>NUCLEOTIDE SEQUENCE [LARGE SCALE GENOMIC DNA]</scope>
    <source>
        <strain evidence="2 3">DSM 27192</strain>
    </source>
</reference>
<feature type="compositionally biased region" description="Low complexity" evidence="1">
    <location>
        <begin position="175"/>
        <end position="196"/>
    </location>
</feature>
<feature type="region of interest" description="Disordered" evidence="1">
    <location>
        <begin position="1"/>
        <end position="142"/>
    </location>
</feature>
<feature type="compositionally biased region" description="Low complexity" evidence="1">
    <location>
        <begin position="273"/>
        <end position="296"/>
    </location>
</feature>
<feature type="region of interest" description="Disordered" evidence="1">
    <location>
        <begin position="264"/>
        <end position="351"/>
    </location>
</feature>
<dbReference type="AlphaFoldDB" id="A0A427YF95"/>
<feature type="compositionally biased region" description="Low complexity" evidence="1">
    <location>
        <begin position="487"/>
        <end position="503"/>
    </location>
</feature>
<organism evidence="2 3">
    <name type="scientific">Saitozyma podzolica</name>
    <dbReference type="NCBI Taxonomy" id="1890683"/>
    <lineage>
        <taxon>Eukaryota</taxon>
        <taxon>Fungi</taxon>
        <taxon>Dikarya</taxon>
        <taxon>Basidiomycota</taxon>
        <taxon>Agaricomycotina</taxon>
        <taxon>Tremellomycetes</taxon>
        <taxon>Tremellales</taxon>
        <taxon>Trimorphomycetaceae</taxon>
        <taxon>Saitozyma</taxon>
    </lineage>
</organism>